<comment type="similarity">
    <text evidence="1">Belongs to the LysR transcriptional regulatory family.</text>
</comment>
<gene>
    <name evidence="6" type="ORF">SAMN02745117_01448</name>
</gene>
<dbReference type="InterPro" id="IPR036390">
    <property type="entry name" value="WH_DNA-bd_sf"/>
</dbReference>
<dbReference type="Gene3D" id="1.10.10.10">
    <property type="entry name" value="Winged helix-like DNA-binding domain superfamily/Winged helix DNA-binding domain"/>
    <property type="match status" value="1"/>
</dbReference>
<feature type="domain" description="HTH lysR-type" evidence="5">
    <location>
        <begin position="7"/>
        <end position="64"/>
    </location>
</feature>
<dbReference type="InterPro" id="IPR005119">
    <property type="entry name" value="LysR_subst-bd"/>
</dbReference>
<dbReference type="InterPro" id="IPR000847">
    <property type="entry name" value="LysR_HTH_N"/>
</dbReference>
<accession>A0A1M4ZH14</accession>
<dbReference type="InterPro" id="IPR050389">
    <property type="entry name" value="LysR-type_TF"/>
</dbReference>
<dbReference type="SUPFAM" id="SSF46785">
    <property type="entry name" value="Winged helix' DNA-binding domain"/>
    <property type="match status" value="1"/>
</dbReference>
<organism evidence="6 7">
    <name type="scientific">Lampropedia hyalina DSM 16112</name>
    <dbReference type="NCBI Taxonomy" id="1122156"/>
    <lineage>
        <taxon>Bacteria</taxon>
        <taxon>Pseudomonadati</taxon>
        <taxon>Pseudomonadota</taxon>
        <taxon>Betaproteobacteria</taxon>
        <taxon>Burkholderiales</taxon>
        <taxon>Comamonadaceae</taxon>
        <taxon>Lampropedia</taxon>
    </lineage>
</organism>
<evidence type="ECO:0000313" key="6">
    <source>
        <dbReference type="EMBL" id="SHF16886.1"/>
    </source>
</evidence>
<dbReference type="CDD" id="cd08417">
    <property type="entry name" value="PBP2_Nitroaromatics_like"/>
    <property type="match status" value="1"/>
</dbReference>
<evidence type="ECO:0000256" key="4">
    <source>
        <dbReference type="ARBA" id="ARBA00023163"/>
    </source>
</evidence>
<evidence type="ECO:0000256" key="2">
    <source>
        <dbReference type="ARBA" id="ARBA00023015"/>
    </source>
</evidence>
<dbReference type="SUPFAM" id="SSF53850">
    <property type="entry name" value="Periplasmic binding protein-like II"/>
    <property type="match status" value="1"/>
</dbReference>
<name>A0A1M4ZH14_9BURK</name>
<dbReference type="GO" id="GO:0003700">
    <property type="term" value="F:DNA-binding transcription factor activity"/>
    <property type="evidence" value="ECO:0007669"/>
    <property type="project" value="InterPro"/>
</dbReference>
<keyword evidence="7" id="KW-1185">Reference proteome</keyword>
<reference evidence="6 7" key="1">
    <citation type="submission" date="2016-11" db="EMBL/GenBank/DDBJ databases">
        <authorList>
            <person name="Jaros S."/>
            <person name="Januszkiewicz K."/>
            <person name="Wedrychowicz H."/>
        </authorList>
    </citation>
    <scope>NUCLEOTIDE SEQUENCE [LARGE SCALE GENOMIC DNA]</scope>
    <source>
        <strain evidence="6 7">DSM 16112</strain>
    </source>
</reference>
<proteinExistence type="inferred from homology"/>
<evidence type="ECO:0000313" key="7">
    <source>
        <dbReference type="Proteomes" id="UP000184327"/>
    </source>
</evidence>
<dbReference type="PROSITE" id="PS50931">
    <property type="entry name" value="HTH_LYSR"/>
    <property type="match status" value="1"/>
</dbReference>
<dbReference type="Pfam" id="PF03466">
    <property type="entry name" value="LysR_substrate"/>
    <property type="match status" value="1"/>
</dbReference>
<dbReference type="GO" id="GO:0003677">
    <property type="term" value="F:DNA binding"/>
    <property type="evidence" value="ECO:0007669"/>
    <property type="project" value="UniProtKB-KW"/>
</dbReference>
<dbReference type="STRING" id="1122156.SAMN02745117_01448"/>
<dbReference type="InterPro" id="IPR036388">
    <property type="entry name" value="WH-like_DNA-bd_sf"/>
</dbReference>
<keyword evidence="2" id="KW-0805">Transcription regulation</keyword>
<protein>
    <submittedName>
        <fullName evidence="6">DNA-binding transcriptional regulator, LysR family</fullName>
    </submittedName>
</protein>
<dbReference type="PANTHER" id="PTHR30118:SF15">
    <property type="entry name" value="TRANSCRIPTIONAL REGULATORY PROTEIN"/>
    <property type="match status" value="1"/>
</dbReference>
<dbReference type="PANTHER" id="PTHR30118">
    <property type="entry name" value="HTH-TYPE TRANSCRIPTIONAL REGULATOR LEUO-RELATED"/>
    <property type="match status" value="1"/>
</dbReference>
<dbReference type="InterPro" id="IPR037402">
    <property type="entry name" value="YidZ_PBP2"/>
</dbReference>
<dbReference type="OrthoDB" id="8583877at2"/>
<dbReference type="Gene3D" id="3.40.190.10">
    <property type="entry name" value="Periplasmic binding protein-like II"/>
    <property type="match status" value="2"/>
</dbReference>
<dbReference type="EMBL" id="FQUZ01000014">
    <property type="protein sequence ID" value="SHF16886.1"/>
    <property type="molecule type" value="Genomic_DNA"/>
</dbReference>
<evidence type="ECO:0000259" key="5">
    <source>
        <dbReference type="PROSITE" id="PS50931"/>
    </source>
</evidence>
<keyword evidence="4" id="KW-0804">Transcription</keyword>
<dbReference type="Pfam" id="PF00126">
    <property type="entry name" value="HTH_1"/>
    <property type="match status" value="1"/>
</dbReference>
<dbReference type="Proteomes" id="UP000184327">
    <property type="component" value="Unassembled WGS sequence"/>
</dbReference>
<dbReference type="AlphaFoldDB" id="A0A1M4ZH14"/>
<sequence>MNNFDKIDLNQLRVLATLLETRNVTRTALRHSISQPTASRILDALRLTFNDPLLIKTNAGMTLSQRAESLRQPLQQWLAMTRAFLHHHGSGPEQAIAGHIRVASTDYGVLSVLEPAMPQILQKAPELYIDVLPLEANNFNQLAMGMVDLVISGWEPEQGKGYEQHLFEEHFCAAFHMQHPLAQAGTDTPLSVQELLDWPHLLLSVHSIDIDPIQSFLNAHGLQRKVAARRPYLLATLRLLTHTDAIGVVPRHSLHAPLQEMGLTARPLPPEISGFNYWLHWHERSRRDPVVMWFVEMLAQSPAGQPPASPAPFKNE</sequence>
<evidence type="ECO:0000256" key="1">
    <source>
        <dbReference type="ARBA" id="ARBA00009437"/>
    </source>
</evidence>
<keyword evidence="3 6" id="KW-0238">DNA-binding</keyword>
<evidence type="ECO:0000256" key="3">
    <source>
        <dbReference type="ARBA" id="ARBA00023125"/>
    </source>
</evidence>
<dbReference type="RefSeq" id="WP_073356029.1">
    <property type="nucleotide sequence ID" value="NZ_FQUZ01000014.1"/>
</dbReference>